<gene>
    <name evidence="1" type="ORF">K505DRAFT_377913</name>
</gene>
<evidence type="ECO:0000313" key="2">
    <source>
        <dbReference type="Proteomes" id="UP000799757"/>
    </source>
</evidence>
<dbReference type="AlphaFoldDB" id="A0A6A6X0M0"/>
<dbReference type="Proteomes" id="UP000799757">
    <property type="component" value="Unassembled WGS sequence"/>
</dbReference>
<reference evidence="1" key="1">
    <citation type="journal article" date="2020" name="Stud. Mycol.">
        <title>101 Dothideomycetes genomes: a test case for predicting lifestyles and emergence of pathogens.</title>
        <authorList>
            <person name="Haridas S."/>
            <person name="Albert R."/>
            <person name="Binder M."/>
            <person name="Bloem J."/>
            <person name="Labutti K."/>
            <person name="Salamov A."/>
            <person name="Andreopoulos B."/>
            <person name="Baker S."/>
            <person name="Barry K."/>
            <person name="Bills G."/>
            <person name="Bluhm B."/>
            <person name="Cannon C."/>
            <person name="Castanera R."/>
            <person name="Culley D."/>
            <person name="Daum C."/>
            <person name="Ezra D."/>
            <person name="Gonzalez J."/>
            <person name="Henrissat B."/>
            <person name="Kuo A."/>
            <person name="Liang C."/>
            <person name="Lipzen A."/>
            <person name="Lutzoni F."/>
            <person name="Magnuson J."/>
            <person name="Mondo S."/>
            <person name="Nolan M."/>
            <person name="Ohm R."/>
            <person name="Pangilinan J."/>
            <person name="Park H.-J."/>
            <person name="Ramirez L."/>
            <person name="Alfaro M."/>
            <person name="Sun H."/>
            <person name="Tritt A."/>
            <person name="Yoshinaga Y."/>
            <person name="Zwiers L.-H."/>
            <person name="Turgeon B."/>
            <person name="Goodwin S."/>
            <person name="Spatafora J."/>
            <person name="Crous P."/>
            <person name="Grigoriev I."/>
        </authorList>
    </citation>
    <scope>NUCLEOTIDE SEQUENCE</scope>
    <source>
        <strain evidence="1">CBS 109.77</strain>
    </source>
</reference>
<sequence>MSTTVALSDADAEDNQKLGTMFHEKTQQAGKAGDWTSTHTVAIRGPFQGSTAIVMQRAVNGWVQVFKVFTEKDHRPVAQYNASNGSIMIIINQNEYAWVMGNATVKYIE</sequence>
<evidence type="ECO:0000313" key="1">
    <source>
        <dbReference type="EMBL" id="KAF2789906.1"/>
    </source>
</evidence>
<protein>
    <submittedName>
        <fullName evidence="1">Uncharacterized protein</fullName>
    </submittedName>
</protein>
<dbReference type="OrthoDB" id="3908918at2759"/>
<keyword evidence="2" id="KW-1185">Reference proteome</keyword>
<dbReference type="EMBL" id="MU002106">
    <property type="protein sequence ID" value="KAF2789906.1"/>
    <property type="molecule type" value="Genomic_DNA"/>
</dbReference>
<name>A0A6A6X0M0_9PLEO</name>
<accession>A0A6A6X0M0</accession>
<proteinExistence type="predicted"/>
<organism evidence="1 2">
    <name type="scientific">Melanomma pulvis-pyrius CBS 109.77</name>
    <dbReference type="NCBI Taxonomy" id="1314802"/>
    <lineage>
        <taxon>Eukaryota</taxon>
        <taxon>Fungi</taxon>
        <taxon>Dikarya</taxon>
        <taxon>Ascomycota</taxon>
        <taxon>Pezizomycotina</taxon>
        <taxon>Dothideomycetes</taxon>
        <taxon>Pleosporomycetidae</taxon>
        <taxon>Pleosporales</taxon>
        <taxon>Melanommataceae</taxon>
        <taxon>Melanomma</taxon>
    </lineage>
</organism>